<feature type="signal peptide" evidence="3">
    <location>
        <begin position="1"/>
        <end position="33"/>
    </location>
</feature>
<keyword evidence="2" id="KW-0812">Transmembrane</keyword>
<evidence type="ECO:0000313" key="5">
    <source>
        <dbReference type="Proteomes" id="UP001197247"/>
    </source>
</evidence>
<gene>
    <name evidence="4" type="ORF">KIH74_34095</name>
</gene>
<dbReference type="RefSeq" id="WP_214160562.1">
    <property type="nucleotide sequence ID" value="NZ_JAHBAY010000022.1"/>
</dbReference>
<protein>
    <submittedName>
        <fullName evidence="4">Choice-of-anchor M domain-containing protein</fullName>
    </submittedName>
</protein>
<proteinExistence type="predicted"/>
<dbReference type="EMBL" id="JAHBAY010000022">
    <property type="protein sequence ID" value="MBT0774027.1"/>
    <property type="molecule type" value="Genomic_DNA"/>
</dbReference>
<evidence type="ECO:0000256" key="3">
    <source>
        <dbReference type="SAM" id="SignalP"/>
    </source>
</evidence>
<dbReference type="InterPro" id="IPR022435">
    <property type="entry name" value="Surface-anchored_actinobac"/>
</dbReference>
<feature type="chain" id="PRO_5047133482" evidence="3">
    <location>
        <begin position="34"/>
        <end position="332"/>
    </location>
</feature>
<comment type="caution">
    <text evidence="4">The sequence shown here is derived from an EMBL/GenBank/DDBJ whole genome shotgun (WGS) entry which is preliminary data.</text>
</comment>
<accession>A0ABS5TT76</accession>
<organism evidence="4 5">
    <name type="scientific">Kineosporia corallincola</name>
    <dbReference type="NCBI Taxonomy" id="2835133"/>
    <lineage>
        <taxon>Bacteria</taxon>
        <taxon>Bacillati</taxon>
        <taxon>Actinomycetota</taxon>
        <taxon>Actinomycetes</taxon>
        <taxon>Kineosporiales</taxon>
        <taxon>Kineosporiaceae</taxon>
        <taxon>Kineosporia</taxon>
    </lineage>
</organism>
<feature type="transmembrane region" description="Helical" evidence="2">
    <location>
        <begin position="291"/>
        <end position="313"/>
    </location>
</feature>
<name>A0ABS5TT76_9ACTN</name>
<reference evidence="4 5" key="1">
    <citation type="submission" date="2021-05" db="EMBL/GenBank/DDBJ databases">
        <title>Kineosporia and Streptomyces sp. nov. two new marine actinobacteria isolated from Coral.</title>
        <authorList>
            <person name="Buangrab K."/>
            <person name="Sutthacheep M."/>
            <person name="Yeemin T."/>
            <person name="Harunari E."/>
            <person name="Igarashi Y."/>
            <person name="Kanchanasin P."/>
            <person name="Tanasupawat S."/>
            <person name="Phongsopitanun W."/>
        </authorList>
    </citation>
    <scope>NUCLEOTIDE SEQUENCE [LARGE SCALE GENOMIC DNA]</scope>
    <source>
        <strain evidence="4 5">J2-2</strain>
    </source>
</reference>
<evidence type="ECO:0000313" key="4">
    <source>
        <dbReference type="EMBL" id="MBT0774027.1"/>
    </source>
</evidence>
<keyword evidence="2" id="KW-1133">Transmembrane helix</keyword>
<dbReference type="NCBIfam" id="TIGR03769">
    <property type="entry name" value="P_ac_wall_RPT"/>
    <property type="match status" value="1"/>
</dbReference>
<evidence type="ECO:0000256" key="1">
    <source>
        <dbReference type="SAM" id="MobiDB-lite"/>
    </source>
</evidence>
<dbReference type="NCBIfam" id="NF038134">
    <property type="entry name" value="choice_anch_M"/>
    <property type="match status" value="1"/>
</dbReference>
<keyword evidence="2" id="KW-0472">Membrane</keyword>
<keyword evidence="5" id="KW-1185">Reference proteome</keyword>
<sequence>MSRRTARQRLAARTGLCALLVACLLGAGPAALAAGRGGTDDPQLEQHLDELAVVDGERVLDSGHVDLGPKFDDGRWSLLVHDDVAQADGGATSVWRHPDQTVFSVSDAARMAMPEDDAYSFLGSAPGQDVYVVPQTQNPGVVWLGWNTQDPEVMERIDRGVTLSLTGVQGPGKLSVYLQSGSFGAPDVLWRSDTAQAQPFWVDVNTHTHANWVFTEPGVYLLGLRASAELTDGSSVSDTQYLRFAVGSSASTDDALTETWTGPAEESAEDAASAPDPDPDSGQDPLTDKGFLLLAGLVAGTALLAVATLVLTVRGGRARRRALEAPGEDGQP</sequence>
<feature type="region of interest" description="Disordered" evidence="1">
    <location>
        <begin position="254"/>
        <end position="285"/>
    </location>
</feature>
<keyword evidence="3" id="KW-0732">Signal</keyword>
<dbReference type="Proteomes" id="UP001197247">
    <property type="component" value="Unassembled WGS sequence"/>
</dbReference>
<evidence type="ECO:0000256" key="2">
    <source>
        <dbReference type="SAM" id="Phobius"/>
    </source>
</evidence>